<dbReference type="PANTHER" id="PTHR30273">
    <property type="entry name" value="PERIPLASMIC SIGNAL SENSOR AND SIGMA FACTOR ACTIVATOR FECR-RELATED"/>
    <property type="match status" value="1"/>
</dbReference>
<dbReference type="PANTHER" id="PTHR30273:SF2">
    <property type="entry name" value="PROTEIN FECR"/>
    <property type="match status" value="1"/>
</dbReference>
<evidence type="ECO:0000313" key="3">
    <source>
        <dbReference type="EMBL" id="AFT69503.1"/>
    </source>
</evidence>
<evidence type="ECO:0000259" key="1">
    <source>
        <dbReference type="Pfam" id="PF04773"/>
    </source>
</evidence>
<dbReference type="eggNOG" id="COG3712">
    <property type="taxonomic scope" value="Bacteria"/>
</dbReference>
<sequence>MTERAALSEELKNAIRDAARWYAVLQSPEVTRADQRAWQHWLTRAPSHRLAWREVERVQASMTRVPGAVAAPVLRDAALSRRELLNRLGMIAVAAPLGLLAWRLAPWQQWQAQYTTATGEQRPLVLADGSQLMLNTATRVDVDFSANHRRISLHRGEILVQTAPDPNSPVRPFLVDCPQGRVQALGTRFLVRREGDETRVTVLEKAVRVRPSGGDSSRDIHQGEQLCFTRDQLGQTLPARANAGSWVTGNLMVVDMPLRELLHELGRYRQGHLSCGDAIADLKISGSFPLSDTDRALNVISQTFPVRQFRLTAYWVTLVPG</sequence>
<dbReference type="AlphaFoldDB" id="K0CA50"/>
<dbReference type="RefSeq" id="WP_014993584.1">
    <property type="nucleotide sequence ID" value="NC_018691.1"/>
</dbReference>
<dbReference type="KEGG" id="adi:B5T_01220"/>
<dbReference type="Gene3D" id="2.60.120.1440">
    <property type="match status" value="1"/>
</dbReference>
<accession>K0CA50</accession>
<dbReference type="InterPro" id="IPR032623">
    <property type="entry name" value="FecR_N"/>
</dbReference>
<dbReference type="PIRSF" id="PIRSF018266">
    <property type="entry name" value="FecR"/>
    <property type="match status" value="1"/>
</dbReference>
<reference evidence="3 4" key="1">
    <citation type="journal article" date="2012" name="J. Bacteriol.">
        <title>Complete genome sequence of Alcanivorax dieselolei type strain B5.</title>
        <authorList>
            <person name="Lai Q."/>
            <person name="Li W."/>
            <person name="Shao Z."/>
        </authorList>
    </citation>
    <scope>NUCLEOTIDE SEQUENCE [LARGE SCALE GENOMIC DNA]</scope>
    <source>
        <strain evidence="4">DSM 16502 / CGMCC 1.3690 / B-5</strain>
    </source>
</reference>
<protein>
    <submittedName>
        <fullName evidence="3">Anti-FecI sigma factor FecR</fullName>
    </submittedName>
</protein>
<feature type="domain" description="FecR protein" evidence="1">
    <location>
        <begin position="113"/>
        <end position="207"/>
    </location>
</feature>
<dbReference type="HOGENOM" id="CLU_050192_0_0_6"/>
<evidence type="ECO:0000259" key="2">
    <source>
        <dbReference type="Pfam" id="PF16220"/>
    </source>
</evidence>
<dbReference type="GO" id="GO:0016989">
    <property type="term" value="F:sigma factor antagonist activity"/>
    <property type="evidence" value="ECO:0007669"/>
    <property type="project" value="TreeGrafter"/>
</dbReference>
<organism evidence="3 4">
    <name type="scientific">Alcanivorax dieselolei (strain DSM 16502 / CGMCC 1.3690 / MCCC 1A00001 / B-5)</name>
    <name type="common">Alloalcanivorax dieselolei</name>
    <dbReference type="NCBI Taxonomy" id="930169"/>
    <lineage>
        <taxon>Bacteria</taxon>
        <taxon>Pseudomonadati</taxon>
        <taxon>Pseudomonadota</taxon>
        <taxon>Gammaproteobacteria</taxon>
        <taxon>Oceanospirillales</taxon>
        <taxon>Alcanivoracaceae</taxon>
        <taxon>Alloalcanivorax</taxon>
    </lineage>
</organism>
<dbReference type="EMBL" id="CP003466">
    <property type="protein sequence ID" value="AFT69503.1"/>
    <property type="molecule type" value="Genomic_DNA"/>
</dbReference>
<name>K0CA50_ALCDB</name>
<evidence type="ECO:0000313" key="4">
    <source>
        <dbReference type="Proteomes" id="UP000006286"/>
    </source>
</evidence>
<dbReference type="PATRIC" id="fig|930169.3.peg.1203"/>
<dbReference type="Pfam" id="PF16220">
    <property type="entry name" value="DUF4880"/>
    <property type="match status" value="1"/>
</dbReference>
<dbReference type="Proteomes" id="UP000006286">
    <property type="component" value="Chromosome"/>
</dbReference>
<keyword evidence="4" id="KW-1185">Reference proteome</keyword>
<feature type="domain" description="FecR N-terminal" evidence="2">
    <location>
        <begin position="17"/>
        <end position="58"/>
    </location>
</feature>
<proteinExistence type="predicted"/>
<dbReference type="Pfam" id="PF04773">
    <property type="entry name" value="FecR"/>
    <property type="match status" value="1"/>
</dbReference>
<dbReference type="InterPro" id="IPR006860">
    <property type="entry name" value="FecR"/>
</dbReference>
<dbReference type="InterPro" id="IPR012373">
    <property type="entry name" value="Ferrdict_sens_TM"/>
</dbReference>
<dbReference type="OrthoDB" id="8641865at2"/>
<dbReference type="STRING" id="930169.B5T_01220"/>
<gene>
    <name evidence="3" type="ordered locus">B5T_01220</name>
</gene>